<dbReference type="Proteomes" id="UP000659654">
    <property type="component" value="Unassembled WGS sequence"/>
</dbReference>
<dbReference type="OrthoDB" id="276515at2759"/>
<dbReference type="GO" id="GO:0003824">
    <property type="term" value="F:catalytic activity"/>
    <property type="evidence" value="ECO:0007669"/>
    <property type="project" value="InterPro"/>
</dbReference>
<dbReference type="Gene3D" id="3.60.10.10">
    <property type="entry name" value="Endonuclease/exonuclease/phosphatase"/>
    <property type="match status" value="1"/>
</dbReference>
<name>A0A1I7RX68_BURXY</name>
<dbReference type="PANTHER" id="PTHR41349:SF1">
    <property type="entry name" value="PROTEIN CBG08683"/>
    <property type="match status" value="1"/>
</dbReference>
<dbReference type="AlphaFoldDB" id="A0A1I7RX68"/>
<accession>A0A1I7RX68</accession>
<evidence type="ECO:0000313" key="4">
    <source>
        <dbReference type="Proteomes" id="UP000659654"/>
    </source>
</evidence>
<dbReference type="InterPro" id="IPR036691">
    <property type="entry name" value="Endo/exonu/phosph_ase_sf"/>
</dbReference>
<evidence type="ECO:0000259" key="1">
    <source>
        <dbReference type="Pfam" id="PF03372"/>
    </source>
</evidence>
<gene>
    <name evidence="2" type="ORF">BXYJ_LOCUS10990</name>
</gene>
<dbReference type="SUPFAM" id="SSF56219">
    <property type="entry name" value="DNase I-like"/>
    <property type="match status" value="1"/>
</dbReference>
<reference evidence="5" key="1">
    <citation type="submission" date="2016-11" db="UniProtKB">
        <authorList>
            <consortium name="WormBaseParasite"/>
        </authorList>
    </citation>
    <scope>IDENTIFICATION</scope>
</reference>
<reference evidence="2" key="2">
    <citation type="submission" date="2020-09" db="EMBL/GenBank/DDBJ databases">
        <authorList>
            <person name="Kikuchi T."/>
        </authorList>
    </citation>
    <scope>NUCLEOTIDE SEQUENCE</scope>
    <source>
        <strain evidence="2">Ka4C1</strain>
    </source>
</reference>
<dbReference type="PANTHER" id="PTHR41349">
    <property type="match status" value="1"/>
</dbReference>
<dbReference type="EMBL" id="CAJFCV020000005">
    <property type="protein sequence ID" value="CAG9121370.1"/>
    <property type="molecule type" value="Genomic_DNA"/>
</dbReference>
<organism evidence="3 5">
    <name type="scientific">Bursaphelenchus xylophilus</name>
    <name type="common">Pinewood nematode worm</name>
    <name type="synonym">Aphelenchoides xylophilus</name>
    <dbReference type="NCBI Taxonomy" id="6326"/>
    <lineage>
        <taxon>Eukaryota</taxon>
        <taxon>Metazoa</taxon>
        <taxon>Ecdysozoa</taxon>
        <taxon>Nematoda</taxon>
        <taxon>Chromadorea</taxon>
        <taxon>Rhabditida</taxon>
        <taxon>Tylenchina</taxon>
        <taxon>Tylenchomorpha</taxon>
        <taxon>Aphelenchoidea</taxon>
        <taxon>Aphelenchoididae</taxon>
        <taxon>Bursaphelenchus</taxon>
    </lineage>
</organism>
<dbReference type="EMBL" id="CAJFDI010000005">
    <property type="protein sequence ID" value="CAD5230444.1"/>
    <property type="molecule type" value="Genomic_DNA"/>
</dbReference>
<proteinExistence type="predicted"/>
<sequence>MSQDQVDKVDELLKGTYKFSYQYCASVAVKSKHKILYSSKISNSCQRVVVRLDTGIIVKIYAVYMPSENYGPYLLEKHPNIPFIILDLNEMTRRLEMGRIATCEEMKDDLKNAEKCPVFVFGDFNSPSDMDYKGQLRPYEWPTTKILRAHGGFTDSFREANPCPAQYPGHSWATIYKNIHENGTPGREPQDRIDFIFYKAGTTCRCVQSELFVDEYVEKPNIVEYNVWPSDHFAVISRFNMDVGKATTSSVRQSLVDGHSCLRCGQR</sequence>
<feature type="domain" description="Endonuclease/exonuclease/phosphatase" evidence="1">
    <location>
        <begin position="110"/>
        <end position="232"/>
    </location>
</feature>
<dbReference type="Pfam" id="PF03372">
    <property type="entry name" value="Exo_endo_phos"/>
    <property type="match status" value="1"/>
</dbReference>
<evidence type="ECO:0000313" key="2">
    <source>
        <dbReference type="EMBL" id="CAD5230444.1"/>
    </source>
</evidence>
<dbReference type="Proteomes" id="UP000582659">
    <property type="component" value="Unassembled WGS sequence"/>
</dbReference>
<dbReference type="InterPro" id="IPR005135">
    <property type="entry name" value="Endo/exonuclease/phosphatase"/>
</dbReference>
<protein>
    <submittedName>
        <fullName evidence="2">(pine wood nematode) hypothetical protein</fullName>
    </submittedName>
    <submittedName>
        <fullName evidence="5">Endo/exonuclease/phosphatase domain-containing protein</fullName>
    </submittedName>
</protein>
<evidence type="ECO:0000313" key="3">
    <source>
        <dbReference type="Proteomes" id="UP000095284"/>
    </source>
</evidence>
<keyword evidence="4" id="KW-1185">Reference proteome</keyword>
<dbReference type="WBParaSite" id="BXY_0533200.1">
    <property type="protein sequence ID" value="BXY_0533200.1"/>
    <property type="gene ID" value="BXY_0533200"/>
</dbReference>
<dbReference type="Proteomes" id="UP000095284">
    <property type="component" value="Unplaced"/>
</dbReference>
<evidence type="ECO:0000313" key="5">
    <source>
        <dbReference type="WBParaSite" id="BXY_0533200.1"/>
    </source>
</evidence>